<evidence type="ECO:0000256" key="4">
    <source>
        <dbReference type="ARBA" id="ARBA00022737"/>
    </source>
</evidence>
<dbReference type="PROSITE" id="PS50092">
    <property type="entry name" value="TSP1"/>
    <property type="match status" value="2"/>
</dbReference>
<dbReference type="WBParaSite" id="NBR_0001329401-mRNA-1">
    <property type="protein sequence ID" value="NBR_0001329401-mRNA-1"/>
    <property type="gene ID" value="NBR_0001329401"/>
</dbReference>
<evidence type="ECO:0000256" key="5">
    <source>
        <dbReference type="ARBA" id="ARBA00023157"/>
    </source>
</evidence>
<dbReference type="Gene3D" id="2.20.100.10">
    <property type="entry name" value="Thrombospondin type-1 (TSP1) repeat"/>
    <property type="match status" value="1"/>
</dbReference>
<gene>
    <name evidence="6" type="ORF">NBR_LOCUS13295</name>
</gene>
<keyword evidence="3" id="KW-0732">Signal</keyword>
<organism evidence="8">
    <name type="scientific">Nippostrongylus brasiliensis</name>
    <name type="common">Rat hookworm</name>
    <dbReference type="NCBI Taxonomy" id="27835"/>
    <lineage>
        <taxon>Eukaryota</taxon>
        <taxon>Metazoa</taxon>
        <taxon>Ecdysozoa</taxon>
        <taxon>Nematoda</taxon>
        <taxon>Chromadorea</taxon>
        <taxon>Rhabditida</taxon>
        <taxon>Rhabditina</taxon>
        <taxon>Rhabditomorpha</taxon>
        <taxon>Strongyloidea</taxon>
        <taxon>Heligmosomidae</taxon>
        <taxon>Nippostrongylus</taxon>
    </lineage>
</organism>
<evidence type="ECO:0000313" key="8">
    <source>
        <dbReference type="WBParaSite" id="NBR_0001329401-mRNA-1"/>
    </source>
</evidence>
<sequence>MPEGIISSGARGRGEMRLSHPGAPWNVARSPDFPCTPRALSEGCDLRLTGFPRTLEYGLRVAFRPRSKAVGKVNVGYLLGSNAHKITVSFKGRRRACAAMLRWLSVALANGYEIGQGVQASPTVGTWSEWSEWQSCVTTYETRSQTRYRTCSTAVCPGGSYTEARPCPTYEPPPPPPPLPPISSPVGWSEWGPWSECSGRLGRNAVRRAKVAAYRFEPDSAPASKEWCNGPVIEQTSCVKSTPCPQFYEPAPTPPPSPPPTICITCAFLPPPCTSCNIYGWYNGGYYGRKR</sequence>
<reference evidence="6 7" key="2">
    <citation type="submission" date="2018-11" db="EMBL/GenBank/DDBJ databases">
        <authorList>
            <consortium name="Pathogen Informatics"/>
        </authorList>
    </citation>
    <scope>NUCLEOTIDE SEQUENCE [LARGE SCALE GENOMIC DNA]</scope>
</reference>
<evidence type="ECO:0000256" key="2">
    <source>
        <dbReference type="ARBA" id="ARBA00022525"/>
    </source>
</evidence>
<dbReference type="AlphaFoldDB" id="A0A0N4YA94"/>
<evidence type="ECO:0000256" key="1">
    <source>
        <dbReference type="ARBA" id="ARBA00004613"/>
    </source>
</evidence>
<keyword evidence="7" id="KW-1185">Reference proteome</keyword>
<dbReference type="SUPFAM" id="SSF82895">
    <property type="entry name" value="TSP-1 type 1 repeat"/>
    <property type="match status" value="2"/>
</dbReference>
<dbReference type="STRING" id="27835.A0A0N4YA94"/>
<name>A0A0N4YA94_NIPBR</name>
<dbReference type="InterPro" id="IPR000884">
    <property type="entry name" value="TSP1_rpt"/>
</dbReference>
<keyword evidence="2" id="KW-0964">Secreted</keyword>
<dbReference type="SMART" id="SM00209">
    <property type="entry name" value="TSP1"/>
    <property type="match status" value="2"/>
</dbReference>
<proteinExistence type="predicted"/>
<dbReference type="InterPro" id="IPR052065">
    <property type="entry name" value="Compl_asym_regulator"/>
</dbReference>
<dbReference type="PANTHER" id="PTHR22906">
    <property type="entry name" value="PROPERDIN"/>
    <property type="match status" value="1"/>
</dbReference>
<dbReference type="EMBL" id="UYSL01020997">
    <property type="protein sequence ID" value="VDL76884.1"/>
    <property type="molecule type" value="Genomic_DNA"/>
</dbReference>
<evidence type="ECO:0000256" key="3">
    <source>
        <dbReference type="ARBA" id="ARBA00022729"/>
    </source>
</evidence>
<dbReference type="Proteomes" id="UP000271162">
    <property type="component" value="Unassembled WGS sequence"/>
</dbReference>
<evidence type="ECO:0000313" key="6">
    <source>
        <dbReference type="EMBL" id="VDL76884.1"/>
    </source>
</evidence>
<dbReference type="PANTHER" id="PTHR22906:SF43">
    <property type="entry name" value="PROPERDIN"/>
    <property type="match status" value="1"/>
</dbReference>
<dbReference type="InterPro" id="IPR036383">
    <property type="entry name" value="TSP1_rpt_sf"/>
</dbReference>
<keyword evidence="4" id="KW-0677">Repeat</keyword>
<comment type="subcellular location">
    <subcellularLocation>
        <location evidence="1">Secreted</location>
    </subcellularLocation>
</comment>
<keyword evidence="5" id="KW-1015">Disulfide bond</keyword>
<accession>A0A0N4YA94</accession>
<reference evidence="8" key="1">
    <citation type="submission" date="2017-02" db="UniProtKB">
        <authorList>
            <consortium name="WormBaseParasite"/>
        </authorList>
    </citation>
    <scope>IDENTIFICATION</scope>
</reference>
<evidence type="ECO:0000313" key="7">
    <source>
        <dbReference type="Proteomes" id="UP000271162"/>
    </source>
</evidence>
<protein>
    <submittedName>
        <fullName evidence="6 8">Uncharacterized protein</fullName>
    </submittedName>
</protein>